<dbReference type="Proteomes" id="UP001321473">
    <property type="component" value="Unassembled WGS sequence"/>
</dbReference>
<evidence type="ECO:0000313" key="2">
    <source>
        <dbReference type="Proteomes" id="UP001321473"/>
    </source>
</evidence>
<reference evidence="1 2" key="1">
    <citation type="journal article" date="2023" name="Arcadia Sci">
        <title>De novo assembly of a long-read Amblyomma americanum tick genome.</title>
        <authorList>
            <person name="Chou S."/>
            <person name="Poskanzer K.E."/>
            <person name="Rollins M."/>
            <person name="Thuy-Boun P.S."/>
        </authorList>
    </citation>
    <scope>NUCLEOTIDE SEQUENCE [LARGE SCALE GENOMIC DNA]</scope>
    <source>
        <strain evidence="1">F_SG_1</strain>
        <tissue evidence="1">Salivary glands</tissue>
    </source>
</reference>
<dbReference type="EMBL" id="JARKHS020002575">
    <property type="protein sequence ID" value="KAK8786631.1"/>
    <property type="molecule type" value="Genomic_DNA"/>
</dbReference>
<comment type="caution">
    <text evidence="1">The sequence shown here is derived from an EMBL/GenBank/DDBJ whole genome shotgun (WGS) entry which is preliminary data.</text>
</comment>
<protein>
    <submittedName>
        <fullName evidence="1">Uncharacterized protein</fullName>
    </submittedName>
</protein>
<name>A0AAQ4FIU0_AMBAM</name>
<organism evidence="1 2">
    <name type="scientific">Amblyomma americanum</name>
    <name type="common">Lone star tick</name>
    <dbReference type="NCBI Taxonomy" id="6943"/>
    <lineage>
        <taxon>Eukaryota</taxon>
        <taxon>Metazoa</taxon>
        <taxon>Ecdysozoa</taxon>
        <taxon>Arthropoda</taxon>
        <taxon>Chelicerata</taxon>
        <taxon>Arachnida</taxon>
        <taxon>Acari</taxon>
        <taxon>Parasitiformes</taxon>
        <taxon>Ixodida</taxon>
        <taxon>Ixodoidea</taxon>
        <taxon>Ixodidae</taxon>
        <taxon>Amblyomminae</taxon>
        <taxon>Amblyomma</taxon>
    </lineage>
</organism>
<gene>
    <name evidence="1" type="ORF">V5799_023593</name>
</gene>
<evidence type="ECO:0000313" key="1">
    <source>
        <dbReference type="EMBL" id="KAK8786631.1"/>
    </source>
</evidence>
<accession>A0AAQ4FIU0</accession>
<sequence>MSCAPTGYLNDRLPDNIFSGHESNADSMSHAPRVCIPQVFLAFLLLCSSTSALSSSPVLPPSPSKDTLRLVLPDDHLRPVFLPSLRTAYHAPTSSTMSCAPTGYLNDRLPDNIFSGHDSNADSMSHAPRFCIPQVFLALLLLCTSTSALSSSPVLPPSPSKDTLRLVLPDDHLRRVFLPSLRMAYHAPMSSTMSCAPTGYLNDRLPDNSSVGRRAT</sequence>
<keyword evidence="2" id="KW-1185">Reference proteome</keyword>
<proteinExistence type="predicted"/>
<dbReference type="AlphaFoldDB" id="A0AAQ4FIU0"/>